<sequence length="384" mass="43198">MAVTNLTEPIFQSETRNSTLILSKFTPENITKKNIGLAAEFSLPENDPVRIFGLPKKMLLEFRILSKPCSVVRGVTVETKELLDNAKERSSLDMRVVLTGRSGCGKSYLLLQAVEYCKQNGWIVLYIPRATNLVNSTTPYVYDLRTQIYSQPTFAYQTLQRMLTVNRPTLDALELQTALVLEKQTVPAGTTLSALINIALKDKSKASCMVILETLLKELSEQTKYPVLVAVDEFQALYNKTMYRDPHFNTIAPYHLSMPRLLMEYASGRRSFAKGAFLGAVNDSDPMYPMPLELRDALQIEYMRPMSPYDKRSAGIAEYTKGLRALSVPEKLTLAEATSLFEIWMKDRALATVNPDTTFLSKYVESGGNPRDFVWKGILSTIEA</sequence>
<evidence type="ECO:0000313" key="9">
    <source>
        <dbReference type="Proteomes" id="UP000308652"/>
    </source>
</evidence>
<gene>
    <name evidence="8" type="ORF">BDQ12DRAFT_603941</name>
</gene>
<evidence type="ECO:0000256" key="7">
    <source>
        <dbReference type="ARBA" id="ARBA00035140"/>
    </source>
</evidence>
<dbReference type="Gene3D" id="3.40.50.300">
    <property type="entry name" value="P-loop containing nucleotide triphosphate hydrolases"/>
    <property type="match status" value="1"/>
</dbReference>
<keyword evidence="4" id="KW-0689">Ribosomal protein</keyword>
<dbReference type="Proteomes" id="UP000308652">
    <property type="component" value="Unassembled WGS sequence"/>
</dbReference>
<evidence type="ECO:0000256" key="1">
    <source>
        <dbReference type="ARBA" id="ARBA00004173"/>
    </source>
</evidence>
<protein>
    <recommendedName>
        <fullName evidence="7">Small ribosomal subunit protein mS29</fullName>
    </recommendedName>
</protein>
<evidence type="ECO:0000256" key="3">
    <source>
        <dbReference type="ARBA" id="ARBA00022946"/>
    </source>
</evidence>
<keyword evidence="9" id="KW-1185">Reference proteome</keyword>
<keyword evidence="5" id="KW-0496">Mitochondrion</keyword>
<accession>A0A5C3M2Y0</accession>
<dbReference type="EMBL" id="ML213599">
    <property type="protein sequence ID" value="TFK39620.1"/>
    <property type="molecule type" value="Genomic_DNA"/>
</dbReference>
<keyword evidence="6" id="KW-0687">Ribonucleoprotein</keyword>
<keyword evidence="3" id="KW-0809">Transit peptide</keyword>
<evidence type="ECO:0000313" key="8">
    <source>
        <dbReference type="EMBL" id="TFK39620.1"/>
    </source>
</evidence>
<dbReference type="PANTHER" id="PTHR12810:SF0">
    <property type="entry name" value="SMALL RIBOSOMAL SUBUNIT PROTEIN MS29"/>
    <property type="match status" value="1"/>
</dbReference>
<dbReference type="SUPFAM" id="SSF52540">
    <property type="entry name" value="P-loop containing nucleoside triphosphate hydrolases"/>
    <property type="match status" value="1"/>
</dbReference>
<dbReference type="GO" id="GO:0005763">
    <property type="term" value="C:mitochondrial small ribosomal subunit"/>
    <property type="evidence" value="ECO:0007669"/>
    <property type="project" value="TreeGrafter"/>
</dbReference>
<dbReference type="InterPro" id="IPR019368">
    <property type="entry name" value="Ribosomal_mS29"/>
</dbReference>
<organism evidence="8 9">
    <name type="scientific">Crucibulum laeve</name>
    <dbReference type="NCBI Taxonomy" id="68775"/>
    <lineage>
        <taxon>Eukaryota</taxon>
        <taxon>Fungi</taxon>
        <taxon>Dikarya</taxon>
        <taxon>Basidiomycota</taxon>
        <taxon>Agaricomycotina</taxon>
        <taxon>Agaricomycetes</taxon>
        <taxon>Agaricomycetidae</taxon>
        <taxon>Agaricales</taxon>
        <taxon>Agaricineae</taxon>
        <taxon>Nidulariaceae</taxon>
        <taxon>Crucibulum</taxon>
    </lineage>
</organism>
<evidence type="ECO:0000256" key="4">
    <source>
        <dbReference type="ARBA" id="ARBA00022980"/>
    </source>
</evidence>
<evidence type="ECO:0000256" key="6">
    <source>
        <dbReference type="ARBA" id="ARBA00023274"/>
    </source>
</evidence>
<dbReference type="Pfam" id="PF10236">
    <property type="entry name" value="DAP3"/>
    <property type="match status" value="1"/>
</dbReference>
<dbReference type="OrthoDB" id="274828at2759"/>
<dbReference type="PANTHER" id="PTHR12810">
    <property type="entry name" value="MITOCHONDRIAL 28S RIBOSOMAL PROTEIN S29"/>
    <property type="match status" value="1"/>
</dbReference>
<dbReference type="AlphaFoldDB" id="A0A5C3M2Y0"/>
<evidence type="ECO:0000256" key="5">
    <source>
        <dbReference type="ARBA" id="ARBA00023128"/>
    </source>
</evidence>
<comment type="similarity">
    <text evidence="2">Belongs to the mitochondrion-specific ribosomal protein mS29 family.</text>
</comment>
<evidence type="ECO:0000256" key="2">
    <source>
        <dbReference type="ARBA" id="ARBA00009863"/>
    </source>
</evidence>
<name>A0A5C3M2Y0_9AGAR</name>
<proteinExistence type="inferred from homology"/>
<dbReference type="STRING" id="68775.A0A5C3M2Y0"/>
<dbReference type="InterPro" id="IPR027417">
    <property type="entry name" value="P-loop_NTPase"/>
</dbReference>
<comment type="subcellular location">
    <subcellularLocation>
        <location evidence="1">Mitochondrion</location>
    </subcellularLocation>
</comment>
<dbReference type="GO" id="GO:0003735">
    <property type="term" value="F:structural constituent of ribosome"/>
    <property type="evidence" value="ECO:0007669"/>
    <property type="project" value="TreeGrafter"/>
</dbReference>
<reference evidence="8 9" key="1">
    <citation type="journal article" date="2019" name="Nat. Ecol. Evol.">
        <title>Megaphylogeny resolves global patterns of mushroom evolution.</title>
        <authorList>
            <person name="Varga T."/>
            <person name="Krizsan K."/>
            <person name="Foldi C."/>
            <person name="Dima B."/>
            <person name="Sanchez-Garcia M."/>
            <person name="Sanchez-Ramirez S."/>
            <person name="Szollosi G.J."/>
            <person name="Szarkandi J.G."/>
            <person name="Papp V."/>
            <person name="Albert L."/>
            <person name="Andreopoulos W."/>
            <person name="Angelini C."/>
            <person name="Antonin V."/>
            <person name="Barry K.W."/>
            <person name="Bougher N.L."/>
            <person name="Buchanan P."/>
            <person name="Buyck B."/>
            <person name="Bense V."/>
            <person name="Catcheside P."/>
            <person name="Chovatia M."/>
            <person name="Cooper J."/>
            <person name="Damon W."/>
            <person name="Desjardin D."/>
            <person name="Finy P."/>
            <person name="Geml J."/>
            <person name="Haridas S."/>
            <person name="Hughes K."/>
            <person name="Justo A."/>
            <person name="Karasinski D."/>
            <person name="Kautmanova I."/>
            <person name="Kiss B."/>
            <person name="Kocsube S."/>
            <person name="Kotiranta H."/>
            <person name="LaButti K.M."/>
            <person name="Lechner B.E."/>
            <person name="Liimatainen K."/>
            <person name="Lipzen A."/>
            <person name="Lukacs Z."/>
            <person name="Mihaltcheva S."/>
            <person name="Morgado L.N."/>
            <person name="Niskanen T."/>
            <person name="Noordeloos M.E."/>
            <person name="Ohm R.A."/>
            <person name="Ortiz-Santana B."/>
            <person name="Ovrebo C."/>
            <person name="Racz N."/>
            <person name="Riley R."/>
            <person name="Savchenko A."/>
            <person name="Shiryaev A."/>
            <person name="Soop K."/>
            <person name="Spirin V."/>
            <person name="Szebenyi C."/>
            <person name="Tomsovsky M."/>
            <person name="Tulloss R.E."/>
            <person name="Uehling J."/>
            <person name="Grigoriev I.V."/>
            <person name="Vagvolgyi C."/>
            <person name="Papp T."/>
            <person name="Martin F.M."/>
            <person name="Miettinen O."/>
            <person name="Hibbett D.S."/>
            <person name="Nagy L.G."/>
        </authorList>
    </citation>
    <scope>NUCLEOTIDE SEQUENCE [LARGE SCALE GENOMIC DNA]</scope>
    <source>
        <strain evidence="8 9">CBS 166.37</strain>
    </source>
</reference>